<accession>A0ABD3EPN8</accession>
<gene>
    <name evidence="1" type="ORF">V7S43_018802</name>
</gene>
<keyword evidence="2" id="KW-1185">Reference proteome</keyword>
<name>A0ABD3EPN8_9STRA</name>
<evidence type="ECO:0000313" key="2">
    <source>
        <dbReference type="Proteomes" id="UP001632037"/>
    </source>
</evidence>
<dbReference type="AlphaFoldDB" id="A0ABD3EPN8"/>
<dbReference type="EMBL" id="JBIMZQ010000084">
    <property type="protein sequence ID" value="KAL3656358.1"/>
    <property type="molecule type" value="Genomic_DNA"/>
</dbReference>
<reference evidence="1 2" key="1">
    <citation type="submission" date="2024-09" db="EMBL/GenBank/DDBJ databases">
        <title>Genome sequencing and assembly of Phytophthora oleae, isolate VK10A, causative agent of rot of olive drupes.</title>
        <authorList>
            <person name="Conti Taguali S."/>
            <person name="Riolo M."/>
            <person name="La Spada F."/>
            <person name="Cacciola S.O."/>
            <person name="Dionisio G."/>
        </authorList>
    </citation>
    <scope>NUCLEOTIDE SEQUENCE [LARGE SCALE GENOMIC DNA]</scope>
    <source>
        <strain evidence="1 2">VK10A</strain>
    </source>
</reference>
<sequence length="208" mass="22882">MKKVLADAGYSGPELRYAYDTNVTRDLVVDVVARHIVKEVELDAKTDGQIPILDQDYWDGDSICKADPDALAKRGITDLDMVRGEQFSAGVCGYEGEQDVHRVPGDLRINIPALATLYCCVETSSFATSPPNAKPTGIGLQSLEPHASARTPVSMDQQCVEEAALLSAVISELDTVVALYCQPLARVRGTRRRRTCLTFTHHNRKYML</sequence>
<dbReference type="Proteomes" id="UP001632037">
    <property type="component" value="Unassembled WGS sequence"/>
</dbReference>
<evidence type="ECO:0008006" key="3">
    <source>
        <dbReference type="Google" id="ProtNLM"/>
    </source>
</evidence>
<evidence type="ECO:0000313" key="1">
    <source>
        <dbReference type="EMBL" id="KAL3656358.1"/>
    </source>
</evidence>
<protein>
    <recommendedName>
        <fullName evidence="3">DDE Tnp4 domain-containing protein</fullName>
    </recommendedName>
</protein>
<organism evidence="1 2">
    <name type="scientific">Phytophthora oleae</name>
    <dbReference type="NCBI Taxonomy" id="2107226"/>
    <lineage>
        <taxon>Eukaryota</taxon>
        <taxon>Sar</taxon>
        <taxon>Stramenopiles</taxon>
        <taxon>Oomycota</taxon>
        <taxon>Peronosporomycetes</taxon>
        <taxon>Peronosporales</taxon>
        <taxon>Peronosporaceae</taxon>
        <taxon>Phytophthora</taxon>
    </lineage>
</organism>
<proteinExistence type="predicted"/>
<comment type="caution">
    <text evidence="1">The sequence shown here is derived from an EMBL/GenBank/DDBJ whole genome shotgun (WGS) entry which is preliminary data.</text>
</comment>